<evidence type="ECO:0000259" key="5">
    <source>
        <dbReference type="PROSITE" id="PS51205"/>
    </source>
</evidence>
<reference evidence="6" key="1">
    <citation type="journal article" date="2016" name="Gigascience">
        <title>De novo construction of an expanded transcriptome assembly for the western tarnished plant bug, Lygus hesperus.</title>
        <authorList>
            <person name="Tassone E.E."/>
            <person name="Geib S.M."/>
            <person name="Hall B."/>
            <person name="Fabrick J.A."/>
            <person name="Brent C.S."/>
            <person name="Hull J.J."/>
        </authorList>
    </citation>
    <scope>NUCLEOTIDE SEQUENCE</scope>
</reference>
<feature type="region of interest" description="Disordered" evidence="4">
    <location>
        <begin position="236"/>
        <end position="275"/>
    </location>
</feature>
<dbReference type="Pfam" id="PF02204">
    <property type="entry name" value="VPS9"/>
    <property type="match status" value="1"/>
</dbReference>
<evidence type="ECO:0000256" key="4">
    <source>
        <dbReference type="SAM" id="MobiDB-lite"/>
    </source>
</evidence>
<feature type="domain" description="VPS9" evidence="5">
    <location>
        <begin position="1317"/>
        <end position="1456"/>
    </location>
</feature>
<dbReference type="SUPFAM" id="SSF109993">
    <property type="entry name" value="VPS9 domain"/>
    <property type="match status" value="1"/>
</dbReference>
<dbReference type="InterPro" id="IPR003409">
    <property type="entry name" value="MORN"/>
</dbReference>
<dbReference type="GO" id="GO:0005085">
    <property type="term" value="F:guanyl-nucleotide exchange factor activity"/>
    <property type="evidence" value="ECO:0007669"/>
    <property type="project" value="UniProtKB-KW"/>
</dbReference>
<dbReference type="GO" id="GO:0031267">
    <property type="term" value="F:small GTPase binding"/>
    <property type="evidence" value="ECO:0007669"/>
    <property type="project" value="TreeGrafter"/>
</dbReference>
<feature type="compositionally biased region" description="Polar residues" evidence="4">
    <location>
        <begin position="527"/>
        <end position="540"/>
    </location>
</feature>
<protein>
    <submittedName>
        <fullName evidence="6">Alsin</fullName>
    </submittedName>
</protein>
<feature type="repeat" description="RCC1" evidence="3">
    <location>
        <begin position="422"/>
        <end position="473"/>
    </location>
</feature>
<name>A0A146LD36_LYGHE</name>
<feature type="repeat" description="RCC1" evidence="3">
    <location>
        <begin position="474"/>
        <end position="521"/>
    </location>
</feature>
<dbReference type="Pfam" id="PF25383">
    <property type="entry name" value="PH_alsin"/>
    <property type="match status" value="1"/>
</dbReference>
<dbReference type="PANTHER" id="PTHR46089:SF2">
    <property type="entry name" value="ALSIN HOMOLOG"/>
    <property type="match status" value="1"/>
</dbReference>
<dbReference type="InterPro" id="IPR011993">
    <property type="entry name" value="PH-like_dom_sf"/>
</dbReference>
<dbReference type="Pfam" id="PF02493">
    <property type="entry name" value="MORN"/>
    <property type="match status" value="7"/>
</dbReference>
<dbReference type="PANTHER" id="PTHR46089">
    <property type="entry name" value="ALSIN HOMOLOG"/>
    <property type="match status" value="1"/>
</dbReference>
<proteinExistence type="predicted"/>
<dbReference type="InterPro" id="IPR037191">
    <property type="entry name" value="VPS9_dom_sf"/>
</dbReference>
<gene>
    <name evidence="6" type="primary">ALS2_6</name>
    <name evidence="6" type="ORF">g.83858</name>
</gene>
<dbReference type="SUPFAM" id="SSF50729">
    <property type="entry name" value="PH domain-like"/>
    <property type="match status" value="1"/>
</dbReference>
<dbReference type="SUPFAM" id="SSF50985">
    <property type="entry name" value="RCC1/BLIP-II"/>
    <property type="match status" value="2"/>
</dbReference>
<dbReference type="GO" id="GO:0005737">
    <property type="term" value="C:cytoplasm"/>
    <property type="evidence" value="ECO:0007669"/>
    <property type="project" value="TreeGrafter"/>
</dbReference>
<dbReference type="InterPro" id="IPR003123">
    <property type="entry name" value="VPS9"/>
</dbReference>
<dbReference type="PROSITE" id="PS50012">
    <property type="entry name" value="RCC1_3"/>
    <property type="match status" value="2"/>
</dbReference>
<dbReference type="PROSITE" id="PS51205">
    <property type="entry name" value="VPS9"/>
    <property type="match status" value="1"/>
</dbReference>
<evidence type="ECO:0000256" key="2">
    <source>
        <dbReference type="ARBA" id="ARBA00022737"/>
    </source>
</evidence>
<dbReference type="Gene3D" id="2.30.29.30">
    <property type="entry name" value="Pleckstrin-homology domain (PH domain)/Phosphotyrosine-binding domain (PTB)"/>
    <property type="match status" value="1"/>
</dbReference>
<evidence type="ECO:0000256" key="1">
    <source>
        <dbReference type="ARBA" id="ARBA00022658"/>
    </source>
</evidence>
<dbReference type="InterPro" id="IPR051984">
    <property type="entry name" value="Alsin"/>
</dbReference>
<dbReference type="Gene3D" id="2.130.10.30">
    <property type="entry name" value="Regulator of chromosome condensation 1/beta-lactamase-inhibitor protein II"/>
    <property type="match status" value="2"/>
</dbReference>
<dbReference type="Gene3D" id="2.20.110.10">
    <property type="entry name" value="Histone H3 K4-specific methyltransferase SET7/9 N-terminal domain"/>
    <property type="match status" value="3"/>
</dbReference>
<organism evidence="6">
    <name type="scientific">Lygus hesperus</name>
    <name type="common">Western plant bug</name>
    <dbReference type="NCBI Taxonomy" id="30085"/>
    <lineage>
        <taxon>Eukaryota</taxon>
        <taxon>Metazoa</taxon>
        <taxon>Ecdysozoa</taxon>
        <taxon>Arthropoda</taxon>
        <taxon>Hexapoda</taxon>
        <taxon>Insecta</taxon>
        <taxon>Pterygota</taxon>
        <taxon>Neoptera</taxon>
        <taxon>Paraneoptera</taxon>
        <taxon>Hemiptera</taxon>
        <taxon>Heteroptera</taxon>
        <taxon>Panheteroptera</taxon>
        <taxon>Cimicomorpha</taxon>
        <taxon>Miridae</taxon>
        <taxon>Mirini</taxon>
        <taxon>Lygus</taxon>
    </lineage>
</organism>
<dbReference type="Pfam" id="PF26202">
    <property type="entry name" value="HA_Alsin"/>
    <property type="match status" value="1"/>
</dbReference>
<dbReference type="Pfam" id="PF25384">
    <property type="entry name" value="Alsin_RLD"/>
    <property type="match status" value="1"/>
</dbReference>
<dbReference type="InterPro" id="IPR057248">
    <property type="entry name" value="Alsin-like_PH"/>
</dbReference>
<dbReference type="GO" id="GO:0016197">
    <property type="term" value="P:endosomal transport"/>
    <property type="evidence" value="ECO:0007669"/>
    <property type="project" value="TreeGrafter"/>
</dbReference>
<keyword evidence="2" id="KW-0677">Repeat</keyword>
<evidence type="ECO:0000256" key="3">
    <source>
        <dbReference type="PROSITE-ProRule" id="PRU00235"/>
    </source>
</evidence>
<evidence type="ECO:0000313" key="6">
    <source>
        <dbReference type="EMBL" id="JAQ05056.1"/>
    </source>
</evidence>
<dbReference type="SUPFAM" id="SSF82185">
    <property type="entry name" value="Histone H3 K4-specific methyltransferase SET7/9 N-terminal domain"/>
    <property type="match status" value="2"/>
</dbReference>
<dbReference type="InterPro" id="IPR009091">
    <property type="entry name" value="RCC1/BLIP-II"/>
</dbReference>
<dbReference type="EMBL" id="GDHC01013573">
    <property type="protein sequence ID" value="JAQ05056.1"/>
    <property type="molecule type" value="Transcribed_RNA"/>
</dbReference>
<dbReference type="InterPro" id="IPR059093">
    <property type="entry name" value="HA_Alsin"/>
</dbReference>
<dbReference type="Gene3D" id="1.20.1050.80">
    <property type="entry name" value="VPS9 domain"/>
    <property type="match status" value="1"/>
</dbReference>
<keyword evidence="1" id="KW-0344">Guanine-nucleotide releasing factor</keyword>
<dbReference type="SMART" id="SM00698">
    <property type="entry name" value="MORN"/>
    <property type="match status" value="7"/>
</dbReference>
<sequence length="1456" mass="161566">MTHFQFWKNGVPYHLRVEEGVSLPSRFVKLISSDDTLHLLDCHKHVWKGSIVNETISLFKTNVVAIDFASSYPDVYFVNEFGRVYKTNSSEEQEEVILHEDASNCIHGYVTSSHRTYVRKLSANAMGVLFVSENGELWASGVHPQLGVNSSQPKKISFFDGRYVVAVDCGEDFCVLVTHKKDEVFPMTNGENGEAEVFLSTCQQCTNEVAQTPLTPQSFSEVCPLGLQFKKSSESLTASSSTSKNNESMNKVKSNDNSSSCSEDSPRLSDTSDCSLANMLPEDKAEYEKESKTSGNMLLINTEAAKQFLTRQLSWVSTGGEELLAEVSGPTRIIRRNVSTVASMVYEGVKTVGDKVATLSRHVSGGSDINSESFEEFEELNKSNASITSSYRWDWSCSDNSEEAIADRNKNCLNQGSRLIRGEVWSWGNSQAGQLGVGDTVKRPKPVLVGAVSHIGVTDVWCGSKHTLVQSLDGRIFGWGSNSCSQLSDDPNVELFSSPILIDKALTAGVGNKHSVILTRTRNNPVQWLASPKNTPTLSDNDTDEGDDSPKVAVTPSGVLCSGDFTCLMTTTPAKEATLDSDMAHEQCFLEELVTIHVSIVKPLARKSSLDDTLSNLCSRYNDVLHMSVVIVAALLEGKPSYEVLTTYQDDLIYVYESYMNTVCDIIAINGFAQIVKSVEMPPKISACFADRLPSRKTSPESIITCAFSQPLSHIAVYKGMLSRGGEKGRLEKLLDIQETKRKEAEFTKAFWESAGGRIPENLRIPQRRIVKESRSCPLTLHNASRFSTHWFILMSDIFVHITNSSHQAHNLSALWLDTNADSETVQNSLVVITPEETMTLVTTGANEKTEWVHAFQNAIKCHLNKSTAPAARTVVYTFNKPPYKDAKYSGRWLVGKMEGSGKLEWPDGRIYSGQFHNNQYHGLGRMEIPGSSTYEGQWRDGSQNGHGVTKYDNGDVYCGYYKDGLENGHGMRKNGRFTQGQASVYVGEWLLGQKHGYGVLNNLCTGEKYLGLWSGNLRNGPGLSVTLDGIYYEGTFSQDILTGRGVMVLDDGTHYDGELREAGVFSGKGTLTFSNGDTLDGTLYGSWADGIKVNGTLFKSMSTASPRNSFSRPGSFGNLCVGADQKWKSIFRQCCVTLGISGEAKSSDTQKAWENIASILGNRHGTRHHELLQTIPQYGRSSLDVKSYKQVVAYLQQAFDSVHHPLGRAFSELVEAYTTTYGGVLVHPLLLPQAVAELHSITIRLYQIVRVLFPALPPQTSDVDVSQCEEEEVVTMCGLLHPIILPKLYSSLLILYSLHNQTDNDTYWKRLLKWNKHPDTTLLAFLGVDKQFWQSEDSECDSEGLFSKAVETLQQLKTTFSPTEKLNVIRSTFKAITTAMQSKLGESFVWQAMDDLFPVFHYVVVRSHIQELGSEIHFIDDFIEARFMNGEMDIMFTTLKACYFQILQEKINVTC</sequence>
<feature type="region of interest" description="Disordered" evidence="4">
    <location>
        <begin position="527"/>
        <end position="551"/>
    </location>
</feature>
<accession>A0A146LD36</accession>
<dbReference type="InterPro" id="IPR000408">
    <property type="entry name" value="Reg_chr_condens"/>
</dbReference>